<sequence length="161" mass="18209">MVYILEESRILLDRCADLVIVSNTPKGRGIFATKDIPAKTIVDVCPVLVLGIEENTEHVRHTSLYHYTYNWPVKDKDGSIKMGQAVIFGLGSMFNHAIDQNVGWERDTKHLLVTYKALRDIPAGEELCISYGPRLTFKDVDAAEVYTEEDGLDQLNRIQLE</sequence>
<organism evidence="2 3">
    <name type="scientific">Lepidopterella palustris CBS 459.81</name>
    <dbReference type="NCBI Taxonomy" id="1314670"/>
    <lineage>
        <taxon>Eukaryota</taxon>
        <taxon>Fungi</taxon>
        <taxon>Dikarya</taxon>
        <taxon>Ascomycota</taxon>
        <taxon>Pezizomycotina</taxon>
        <taxon>Dothideomycetes</taxon>
        <taxon>Pleosporomycetidae</taxon>
        <taxon>Mytilinidiales</taxon>
        <taxon>Argynnaceae</taxon>
        <taxon>Lepidopterella</taxon>
    </lineage>
</organism>
<accession>A0A8E2JGJ1</accession>
<evidence type="ECO:0000313" key="2">
    <source>
        <dbReference type="EMBL" id="OCK81139.1"/>
    </source>
</evidence>
<dbReference type="CDD" id="cd10540">
    <property type="entry name" value="SET_SpSet7-like"/>
    <property type="match status" value="1"/>
</dbReference>
<dbReference type="OrthoDB" id="3180714at2759"/>
<reference evidence="2 3" key="1">
    <citation type="journal article" date="2016" name="Nat. Commun.">
        <title>Ectomycorrhizal ecology is imprinted in the genome of the dominant symbiotic fungus Cenococcum geophilum.</title>
        <authorList>
            <consortium name="DOE Joint Genome Institute"/>
            <person name="Peter M."/>
            <person name="Kohler A."/>
            <person name="Ohm R.A."/>
            <person name="Kuo A."/>
            <person name="Krutzmann J."/>
            <person name="Morin E."/>
            <person name="Arend M."/>
            <person name="Barry K.W."/>
            <person name="Binder M."/>
            <person name="Choi C."/>
            <person name="Clum A."/>
            <person name="Copeland A."/>
            <person name="Grisel N."/>
            <person name="Haridas S."/>
            <person name="Kipfer T."/>
            <person name="LaButti K."/>
            <person name="Lindquist E."/>
            <person name="Lipzen A."/>
            <person name="Maire R."/>
            <person name="Meier B."/>
            <person name="Mihaltcheva S."/>
            <person name="Molinier V."/>
            <person name="Murat C."/>
            <person name="Poggeler S."/>
            <person name="Quandt C.A."/>
            <person name="Sperisen C."/>
            <person name="Tritt A."/>
            <person name="Tisserant E."/>
            <person name="Crous P.W."/>
            <person name="Henrissat B."/>
            <person name="Nehls U."/>
            <person name="Egli S."/>
            <person name="Spatafora J.W."/>
            <person name="Grigoriev I.V."/>
            <person name="Martin F.M."/>
        </authorList>
    </citation>
    <scope>NUCLEOTIDE SEQUENCE [LARGE SCALE GENOMIC DNA]</scope>
    <source>
        <strain evidence="2 3">CBS 459.81</strain>
    </source>
</reference>
<dbReference type="InterPro" id="IPR001214">
    <property type="entry name" value="SET_dom"/>
</dbReference>
<evidence type="ECO:0000259" key="1">
    <source>
        <dbReference type="PROSITE" id="PS50280"/>
    </source>
</evidence>
<evidence type="ECO:0000313" key="3">
    <source>
        <dbReference type="Proteomes" id="UP000250266"/>
    </source>
</evidence>
<keyword evidence="3" id="KW-1185">Reference proteome</keyword>
<dbReference type="InterPro" id="IPR053185">
    <property type="entry name" value="SET_domain_protein"/>
</dbReference>
<proteinExistence type="predicted"/>
<feature type="domain" description="SET" evidence="1">
    <location>
        <begin position="17"/>
        <end position="132"/>
    </location>
</feature>
<dbReference type="AlphaFoldDB" id="A0A8E2JGJ1"/>
<dbReference type="PROSITE" id="PS50280">
    <property type="entry name" value="SET"/>
    <property type="match status" value="1"/>
</dbReference>
<dbReference type="SUPFAM" id="SSF82199">
    <property type="entry name" value="SET domain"/>
    <property type="match status" value="1"/>
</dbReference>
<gene>
    <name evidence="2" type="ORF">K432DRAFT_434318</name>
</gene>
<dbReference type="PANTHER" id="PTHR47332:SF4">
    <property type="entry name" value="SET DOMAIN-CONTAINING PROTEIN 5"/>
    <property type="match status" value="1"/>
</dbReference>
<dbReference type="Proteomes" id="UP000250266">
    <property type="component" value="Unassembled WGS sequence"/>
</dbReference>
<dbReference type="SMART" id="SM00317">
    <property type="entry name" value="SET"/>
    <property type="match status" value="1"/>
</dbReference>
<dbReference type="Pfam" id="PF00856">
    <property type="entry name" value="SET"/>
    <property type="match status" value="1"/>
</dbReference>
<dbReference type="EMBL" id="KV744932">
    <property type="protein sequence ID" value="OCK81139.1"/>
    <property type="molecule type" value="Genomic_DNA"/>
</dbReference>
<protein>
    <submittedName>
        <fullName evidence="2">SET domain-containing protein</fullName>
    </submittedName>
</protein>
<name>A0A8E2JGJ1_9PEZI</name>
<dbReference type="InterPro" id="IPR046341">
    <property type="entry name" value="SET_dom_sf"/>
</dbReference>
<dbReference type="PANTHER" id="PTHR47332">
    <property type="entry name" value="SET DOMAIN-CONTAINING PROTEIN 5"/>
    <property type="match status" value="1"/>
</dbReference>
<dbReference type="Gene3D" id="2.170.270.10">
    <property type="entry name" value="SET domain"/>
    <property type="match status" value="1"/>
</dbReference>